<feature type="domain" description="HTH luxR-type" evidence="7">
    <location>
        <begin position="239"/>
        <end position="305"/>
    </location>
</feature>
<keyword evidence="5" id="KW-0418">Kinase</keyword>
<dbReference type="InterPro" id="IPR000792">
    <property type="entry name" value="Tscrpt_reg_LuxR_C"/>
</dbReference>
<dbReference type="InterPro" id="IPR035965">
    <property type="entry name" value="PAS-like_dom_sf"/>
</dbReference>
<dbReference type="PROSITE" id="PS50113">
    <property type="entry name" value="PAC"/>
    <property type="match status" value="1"/>
</dbReference>
<dbReference type="OrthoDB" id="9760752at2"/>
<dbReference type="AlphaFoldDB" id="A0A0X8JQ97"/>
<dbReference type="PRINTS" id="PR00038">
    <property type="entry name" value="HTHLUXR"/>
</dbReference>
<dbReference type="PROSITE" id="PS50112">
    <property type="entry name" value="PAS"/>
    <property type="match status" value="1"/>
</dbReference>
<name>A0A0X8JQ97_9BACT</name>
<dbReference type="Gene3D" id="3.30.450.20">
    <property type="entry name" value="PAS domain"/>
    <property type="match status" value="1"/>
</dbReference>
<dbReference type="EC" id="2.7.13.3" evidence="2"/>
<dbReference type="SUPFAM" id="SSF55785">
    <property type="entry name" value="PYP-like sensor domain (PAS domain)"/>
    <property type="match status" value="1"/>
</dbReference>
<dbReference type="PROSITE" id="PS50043">
    <property type="entry name" value="HTH_LUXR_2"/>
    <property type="match status" value="1"/>
</dbReference>
<dbReference type="InterPro" id="IPR000014">
    <property type="entry name" value="PAS"/>
</dbReference>
<dbReference type="InterPro" id="IPR036388">
    <property type="entry name" value="WH-like_DNA-bd_sf"/>
</dbReference>
<dbReference type="GO" id="GO:0003677">
    <property type="term" value="F:DNA binding"/>
    <property type="evidence" value="ECO:0007669"/>
    <property type="project" value="InterPro"/>
</dbReference>
<dbReference type="Pfam" id="PF08447">
    <property type="entry name" value="PAS_3"/>
    <property type="match status" value="1"/>
</dbReference>
<dbReference type="KEGG" id="doa:AXF15_07640"/>
<proteinExistence type="predicted"/>
<sequence>MNGRDPSGDAALRQELEHLRARLQVLVDGSPLGIFFDDAEDRCVYVNRTFCGMMELTFEEALGDGWTRTVHPDDLPWLMRERALAVRGRAEVFRAEYRYACSGGRTGWVEEQTRPVLGPAGKLLGYAGTLTEITWRKEAQREQERRTEELEDRVRERTAELREQTERLSEMNAALKVLLRQREEDRAELERVVLANVRSRIKPALDLLAGLGGEPRILDLLEDVRRGLRELTEPFCRRLSSASGNLTPSEIRVADLIRQGLTSKEIARRLGVGVSTVDSHRNHIRAKLGLHGRRPGLRAYLLSLQED</sequence>
<protein>
    <recommendedName>
        <fullName evidence="2">histidine kinase</fullName>
        <ecNumber evidence="2">2.7.13.3</ecNumber>
    </recommendedName>
</protein>
<evidence type="ECO:0000259" key="8">
    <source>
        <dbReference type="PROSITE" id="PS50112"/>
    </source>
</evidence>
<gene>
    <name evidence="10" type="ORF">AXF15_07640</name>
</gene>
<dbReference type="InterPro" id="IPR052162">
    <property type="entry name" value="Sensor_kinase/Photoreceptor"/>
</dbReference>
<dbReference type="Pfam" id="PF00196">
    <property type="entry name" value="GerE"/>
    <property type="match status" value="1"/>
</dbReference>
<dbReference type="InterPro" id="IPR016032">
    <property type="entry name" value="Sig_transdc_resp-reg_C-effctor"/>
</dbReference>
<feature type="domain" description="PAC" evidence="9">
    <location>
        <begin position="93"/>
        <end position="145"/>
    </location>
</feature>
<dbReference type="SMART" id="SM00421">
    <property type="entry name" value="HTH_LUXR"/>
    <property type="match status" value="1"/>
</dbReference>
<reference evidence="11" key="1">
    <citation type="submission" date="2016-02" db="EMBL/GenBank/DDBJ databases">
        <authorList>
            <person name="Holder M.E."/>
            <person name="Ajami N.J."/>
            <person name="Petrosino J.F."/>
        </authorList>
    </citation>
    <scope>NUCLEOTIDE SEQUENCE [LARGE SCALE GENOMIC DNA]</scope>
    <source>
        <strain evidence="11">DSM 12838</strain>
    </source>
</reference>
<accession>A0A0X8JQ97</accession>
<feature type="domain" description="PAS" evidence="8">
    <location>
        <begin position="19"/>
        <end position="89"/>
    </location>
</feature>
<evidence type="ECO:0000256" key="3">
    <source>
        <dbReference type="ARBA" id="ARBA00022553"/>
    </source>
</evidence>
<dbReference type="CDD" id="cd06170">
    <property type="entry name" value="LuxR_C_like"/>
    <property type="match status" value="1"/>
</dbReference>
<organism evidence="10 11">
    <name type="scientific">Desulfomicrobium orale DSM 12838</name>
    <dbReference type="NCBI Taxonomy" id="888061"/>
    <lineage>
        <taxon>Bacteria</taxon>
        <taxon>Pseudomonadati</taxon>
        <taxon>Thermodesulfobacteriota</taxon>
        <taxon>Desulfovibrionia</taxon>
        <taxon>Desulfovibrionales</taxon>
        <taxon>Desulfomicrobiaceae</taxon>
        <taxon>Desulfomicrobium</taxon>
    </lineage>
</organism>
<dbReference type="PROSITE" id="PS00622">
    <property type="entry name" value="HTH_LUXR_1"/>
    <property type="match status" value="1"/>
</dbReference>
<evidence type="ECO:0000256" key="4">
    <source>
        <dbReference type="ARBA" id="ARBA00022679"/>
    </source>
</evidence>
<keyword evidence="3" id="KW-0597">Phosphoprotein</keyword>
<dbReference type="GO" id="GO:0006355">
    <property type="term" value="P:regulation of DNA-templated transcription"/>
    <property type="evidence" value="ECO:0007669"/>
    <property type="project" value="InterPro"/>
</dbReference>
<dbReference type="GO" id="GO:0004673">
    <property type="term" value="F:protein histidine kinase activity"/>
    <property type="evidence" value="ECO:0007669"/>
    <property type="project" value="UniProtKB-EC"/>
</dbReference>
<dbReference type="NCBIfam" id="TIGR00229">
    <property type="entry name" value="sensory_box"/>
    <property type="match status" value="1"/>
</dbReference>
<evidence type="ECO:0000313" key="10">
    <source>
        <dbReference type="EMBL" id="AMD92987.1"/>
    </source>
</evidence>
<dbReference type="SUPFAM" id="SSF46894">
    <property type="entry name" value="C-terminal effector domain of the bipartite response regulators"/>
    <property type="match status" value="1"/>
</dbReference>
<dbReference type="CDD" id="cd00130">
    <property type="entry name" value="PAS"/>
    <property type="match status" value="1"/>
</dbReference>
<evidence type="ECO:0000259" key="9">
    <source>
        <dbReference type="PROSITE" id="PS50113"/>
    </source>
</evidence>
<evidence type="ECO:0000256" key="6">
    <source>
        <dbReference type="SAM" id="Coils"/>
    </source>
</evidence>
<evidence type="ECO:0000313" key="11">
    <source>
        <dbReference type="Proteomes" id="UP000063964"/>
    </source>
</evidence>
<evidence type="ECO:0000256" key="2">
    <source>
        <dbReference type="ARBA" id="ARBA00012438"/>
    </source>
</evidence>
<dbReference type="InterPro" id="IPR000700">
    <property type="entry name" value="PAS-assoc_C"/>
</dbReference>
<evidence type="ECO:0000256" key="5">
    <source>
        <dbReference type="ARBA" id="ARBA00022777"/>
    </source>
</evidence>
<dbReference type="InterPro" id="IPR013655">
    <property type="entry name" value="PAS_fold_3"/>
</dbReference>
<keyword evidence="6" id="KW-0175">Coiled coil</keyword>
<dbReference type="PANTHER" id="PTHR43304:SF1">
    <property type="entry name" value="PAC DOMAIN-CONTAINING PROTEIN"/>
    <property type="match status" value="1"/>
</dbReference>
<keyword evidence="11" id="KW-1185">Reference proteome</keyword>
<dbReference type="SMART" id="SM00091">
    <property type="entry name" value="PAS"/>
    <property type="match status" value="1"/>
</dbReference>
<evidence type="ECO:0000256" key="1">
    <source>
        <dbReference type="ARBA" id="ARBA00000085"/>
    </source>
</evidence>
<dbReference type="RefSeq" id="WP_066605559.1">
    <property type="nucleotide sequence ID" value="NZ_CP014230.1"/>
</dbReference>
<dbReference type="Proteomes" id="UP000063964">
    <property type="component" value="Chromosome"/>
</dbReference>
<dbReference type="EMBL" id="CP014230">
    <property type="protein sequence ID" value="AMD92987.1"/>
    <property type="molecule type" value="Genomic_DNA"/>
</dbReference>
<feature type="coiled-coil region" evidence="6">
    <location>
        <begin position="140"/>
        <end position="192"/>
    </location>
</feature>
<dbReference type="PANTHER" id="PTHR43304">
    <property type="entry name" value="PHYTOCHROME-LIKE PROTEIN CPH1"/>
    <property type="match status" value="1"/>
</dbReference>
<comment type="catalytic activity">
    <reaction evidence="1">
        <text>ATP + protein L-histidine = ADP + protein N-phospho-L-histidine.</text>
        <dbReference type="EC" id="2.7.13.3"/>
    </reaction>
</comment>
<dbReference type="STRING" id="888061.AXF15_07640"/>
<keyword evidence="4" id="KW-0808">Transferase</keyword>
<dbReference type="Gene3D" id="1.10.10.10">
    <property type="entry name" value="Winged helix-like DNA-binding domain superfamily/Winged helix DNA-binding domain"/>
    <property type="match status" value="1"/>
</dbReference>
<evidence type="ECO:0000259" key="7">
    <source>
        <dbReference type="PROSITE" id="PS50043"/>
    </source>
</evidence>